<feature type="transmembrane region" description="Helical" evidence="1">
    <location>
        <begin position="35"/>
        <end position="53"/>
    </location>
</feature>
<evidence type="ECO:0000256" key="1">
    <source>
        <dbReference type="SAM" id="Phobius"/>
    </source>
</evidence>
<evidence type="ECO:0000313" key="2">
    <source>
        <dbReference type="EMBL" id="OQX08418.1"/>
    </source>
</evidence>
<name>A0A1Y1QLN1_9GAMM</name>
<comment type="caution">
    <text evidence="2">The sequence shown here is derived from an EMBL/GenBank/DDBJ whole genome shotgun (WGS) entry which is preliminary data.</text>
</comment>
<dbReference type="Proteomes" id="UP000192491">
    <property type="component" value="Unassembled WGS sequence"/>
</dbReference>
<keyword evidence="1" id="KW-0812">Transmembrane</keyword>
<feature type="transmembrane region" description="Helical" evidence="1">
    <location>
        <begin position="6"/>
        <end position="28"/>
    </location>
</feature>
<dbReference type="AlphaFoldDB" id="A0A1Y1QLN1"/>
<evidence type="ECO:0000313" key="3">
    <source>
        <dbReference type="Proteomes" id="UP000192491"/>
    </source>
</evidence>
<dbReference type="EMBL" id="MTEJ01000175">
    <property type="protein sequence ID" value="OQX08418.1"/>
    <property type="molecule type" value="Genomic_DNA"/>
</dbReference>
<keyword evidence="1" id="KW-0472">Membrane</keyword>
<proteinExistence type="predicted"/>
<sequence>MDNVIHINAAIPAYAAAAFIAFAAIGAALRLSLRLFWYLLAAAIVIPLLAWLLGEGFEVSGFVVIWKLFKHGLLWLMPSVASSPWAALMALIGFVSGMWMVSRRIAK</sequence>
<organism evidence="2 3">
    <name type="scientific">Thiothrix lacustris</name>
    <dbReference type="NCBI Taxonomy" id="525917"/>
    <lineage>
        <taxon>Bacteria</taxon>
        <taxon>Pseudomonadati</taxon>
        <taxon>Pseudomonadota</taxon>
        <taxon>Gammaproteobacteria</taxon>
        <taxon>Thiotrichales</taxon>
        <taxon>Thiotrichaceae</taxon>
        <taxon>Thiothrix</taxon>
    </lineage>
</organism>
<keyword evidence="1" id="KW-1133">Transmembrane helix</keyword>
<gene>
    <name evidence="2" type="ORF">BWK73_25455</name>
</gene>
<feature type="transmembrane region" description="Helical" evidence="1">
    <location>
        <begin position="73"/>
        <end position="101"/>
    </location>
</feature>
<accession>A0A1Y1QLN1</accession>
<protein>
    <submittedName>
        <fullName evidence="2">Uncharacterized protein</fullName>
    </submittedName>
</protein>
<reference evidence="2 3" key="1">
    <citation type="submission" date="2017-01" db="EMBL/GenBank/DDBJ databases">
        <title>Novel large sulfur bacteria in the metagenomes of groundwater-fed chemosynthetic microbial mats in the Lake Huron basin.</title>
        <authorList>
            <person name="Sharrar A.M."/>
            <person name="Flood B.E."/>
            <person name="Bailey J.V."/>
            <person name="Jones D.S."/>
            <person name="Biddanda B."/>
            <person name="Ruberg S.A."/>
            <person name="Marcus D.N."/>
            <person name="Dick G.J."/>
        </authorList>
    </citation>
    <scope>NUCLEOTIDE SEQUENCE [LARGE SCALE GENOMIC DNA]</scope>
    <source>
        <strain evidence="2">A8</strain>
    </source>
</reference>